<evidence type="ECO:0000313" key="3">
    <source>
        <dbReference type="Proteomes" id="UP000320421"/>
    </source>
</evidence>
<dbReference type="InterPro" id="IPR029044">
    <property type="entry name" value="Nucleotide-diphossugar_trans"/>
</dbReference>
<dbReference type="EMBL" id="CP036266">
    <property type="protein sequence ID" value="QDT19644.1"/>
    <property type="molecule type" value="Genomic_DNA"/>
</dbReference>
<keyword evidence="3" id="KW-1185">Reference proteome</keyword>
<dbReference type="PANTHER" id="PTHR43685">
    <property type="entry name" value="GLYCOSYLTRANSFERASE"/>
    <property type="match status" value="1"/>
</dbReference>
<dbReference type="InterPro" id="IPR001173">
    <property type="entry name" value="Glyco_trans_2-like"/>
</dbReference>
<dbReference type="Pfam" id="PF00535">
    <property type="entry name" value="Glycos_transf_2"/>
    <property type="match status" value="1"/>
</dbReference>
<name>A0A517PJU0_9PLAN</name>
<dbReference type="Proteomes" id="UP000320421">
    <property type="component" value="Chromosome"/>
</dbReference>
<accession>A0A517PJU0</accession>
<dbReference type="AlphaFoldDB" id="A0A517PJU0"/>
<dbReference type="PANTHER" id="PTHR43685:SF2">
    <property type="entry name" value="GLYCOSYLTRANSFERASE 2-LIKE DOMAIN-CONTAINING PROTEIN"/>
    <property type="match status" value="1"/>
</dbReference>
<dbReference type="Gene3D" id="3.90.550.10">
    <property type="entry name" value="Spore Coat Polysaccharide Biosynthesis Protein SpsA, Chain A"/>
    <property type="match status" value="2"/>
</dbReference>
<protein>
    <submittedName>
        <fullName evidence="2">Hyaluronan synthase</fullName>
        <ecNumber evidence="2">2.4.1.212</ecNumber>
    </submittedName>
</protein>
<dbReference type="OrthoDB" id="9784574at2"/>
<dbReference type="InterPro" id="IPR050834">
    <property type="entry name" value="Glycosyltransf_2"/>
</dbReference>
<sequence length="486" mass="55674">MVGNAVWPKSARVEQLENQTKFQADPEQSLVSIVIAARNNGPFLAEAIESALNQSVECEVVYVDDCSFDNSLKIAGRYQDQGLQVIRSQFHRGVCEARNRGASFAKGDYLLFLDGDDVLQADYVQKHLDAITPETPFVYGSAEAFGAFSTFWDAPEWDDGRLWLRNFVNTSALWNRHAFETAGGWRNKINTMWDWDLALRGARLGTPAKSQAVLLYRQHPGSWSANIQTKKEERQESMLPRMRQICTRLSVGSIISGRLVDYFPQWMSAVAQAVKLINSQEPVELVLLDNSNNPRTLEQIRREAYRYLNIFESIRVVPHPVKYHHTTERDRRNKVAQFMAHACNRLKAEMKGEIHWIIEDDILIPLEAGKELTENLTTGWVPPNAVSGCYRSRHVESQFVGGYFDEEHIVKAFKELGDKITSVDYCGTGCLMYWKDRTPKYWRSHYRDSPAHDWAWCAQLKRENGEILMLPSVHCGHVQTPENILY</sequence>
<keyword evidence="2" id="KW-0328">Glycosyltransferase</keyword>
<keyword evidence="2" id="KW-0808">Transferase</keyword>
<evidence type="ECO:0000259" key="1">
    <source>
        <dbReference type="Pfam" id="PF00535"/>
    </source>
</evidence>
<organism evidence="2 3">
    <name type="scientific">Gimesia chilikensis</name>
    <dbReference type="NCBI Taxonomy" id="2605989"/>
    <lineage>
        <taxon>Bacteria</taxon>
        <taxon>Pseudomonadati</taxon>
        <taxon>Planctomycetota</taxon>
        <taxon>Planctomycetia</taxon>
        <taxon>Planctomycetales</taxon>
        <taxon>Planctomycetaceae</taxon>
        <taxon>Gimesia</taxon>
    </lineage>
</organism>
<dbReference type="EC" id="2.4.1.212" evidence="2"/>
<dbReference type="SUPFAM" id="SSF53448">
    <property type="entry name" value="Nucleotide-diphospho-sugar transferases"/>
    <property type="match status" value="2"/>
</dbReference>
<feature type="domain" description="Glycosyltransferase 2-like" evidence="1">
    <location>
        <begin position="32"/>
        <end position="158"/>
    </location>
</feature>
<reference evidence="2 3" key="1">
    <citation type="submission" date="2019-02" db="EMBL/GenBank/DDBJ databases">
        <title>Deep-cultivation of Planctomycetes and their phenomic and genomic characterization uncovers novel biology.</title>
        <authorList>
            <person name="Wiegand S."/>
            <person name="Jogler M."/>
            <person name="Boedeker C."/>
            <person name="Pinto D."/>
            <person name="Vollmers J."/>
            <person name="Rivas-Marin E."/>
            <person name="Kohn T."/>
            <person name="Peeters S.H."/>
            <person name="Heuer A."/>
            <person name="Rast P."/>
            <person name="Oberbeckmann S."/>
            <person name="Bunk B."/>
            <person name="Jeske O."/>
            <person name="Meyerdierks A."/>
            <person name="Storesund J.E."/>
            <person name="Kallscheuer N."/>
            <person name="Luecker S."/>
            <person name="Lage O.M."/>
            <person name="Pohl T."/>
            <person name="Merkel B.J."/>
            <person name="Hornburger P."/>
            <person name="Mueller R.-W."/>
            <person name="Bruemmer F."/>
            <person name="Labrenz M."/>
            <person name="Spormann A.M."/>
            <person name="Op den Camp H."/>
            <person name="Overmann J."/>
            <person name="Amann R."/>
            <person name="Jetten M.S.M."/>
            <person name="Mascher T."/>
            <person name="Medema M.H."/>
            <person name="Devos D.P."/>
            <person name="Kaster A.-K."/>
            <person name="Ovreas L."/>
            <person name="Rohde M."/>
            <person name="Galperin M.Y."/>
            <person name="Jogler C."/>
        </authorList>
    </citation>
    <scope>NUCLEOTIDE SEQUENCE [LARGE SCALE GENOMIC DNA]</scope>
    <source>
        <strain evidence="2 3">HG66A1</strain>
    </source>
</reference>
<evidence type="ECO:0000313" key="2">
    <source>
        <dbReference type="EMBL" id="QDT19644.1"/>
    </source>
</evidence>
<dbReference type="RefSeq" id="WP_145181447.1">
    <property type="nucleotide sequence ID" value="NZ_CP036266.1"/>
</dbReference>
<dbReference type="GO" id="GO:0050501">
    <property type="term" value="F:hyaluronan synthase activity"/>
    <property type="evidence" value="ECO:0007669"/>
    <property type="project" value="UniProtKB-EC"/>
</dbReference>
<gene>
    <name evidence="2" type="primary">hyaD</name>
    <name evidence="2" type="ORF">HG66A1_14120</name>
</gene>
<proteinExistence type="predicted"/>